<keyword evidence="6" id="KW-0411">Iron-sulfur</keyword>
<comment type="pathway">
    <text evidence="2">Protein modification; peptidyl-diphthamide biosynthesis.</text>
</comment>
<evidence type="ECO:0000256" key="5">
    <source>
        <dbReference type="ARBA" id="ARBA00023004"/>
    </source>
</evidence>
<dbReference type="EMBL" id="KE560987">
    <property type="protein sequence ID" value="EPZ34132.1"/>
    <property type="molecule type" value="Genomic_DNA"/>
</dbReference>
<dbReference type="OrthoDB" id="449241at2759"/>
<dbReference type="InterPro" id="IPR042265">
    <property type="entry name" value="DPH1/DPH2_3"/>
</dbReference>
<evidence type="ECO:0000256" key="1">
    <source>
        <dbReference type="ARBA" id="ARBA00001966"/>
    </source>
</evidence>
<dbReference type="Pfam" id="PF01866">
    <property type="entry name" value="Diphthamide_syn"/>
    <property type="match status" value="1"/>
</dbReference>
<keyword evidence="4" id="KW-0479">Metal-binding</keyword>
<dbReference type="GO" id="GO:0046872">
    <property type="term" value="F:metal ion binding"/>
    <property type="evidence" value="ECO:0007669"/>
    <property type="project" value="UniProtKB-KW"/>
</dbReference>
<dbReference type="GO" id="GO:0090560">
    <property type="term" value="F:2-(3-amino-3-carboxypropyl)histidine synthase activity"/>
    <property type="evidence" value="ECO:0007669"/>
    <property type="project" value="InterPro"/>
</dbReference>
<dbReference type="HOGENOM" id="CLU_894737_0_0_1"/>
<organism evidence="8 9">
    <name type="scientific">Rozella allomycis (strain CSF55)</name>
    <dbReference type="NCBI Taxonomy" id="988480"/>
    <lineage>
        <taxon>Eukaryota</taxon>
        <taxon>Fungi</taxon>
        <taxon>Fungi incertae sedis</taxon>
        <taxon>Cryptomycota</taxon>
        <taxon>Cryptomycota incertae sedis</taxon>
        <taxon>Rozella</taxon>
    </lineage>
</organism>
<keyword evidence="7" id="KW-0472">Membrane</keyword>
<sequence length="311" mass="35621">MVYALHIGFAKHLVLSIVKVSTYVILVLQVLILEIKARSIRVSRIPFYLDPEITVNPDGRVYKPIENDYSILYVGSKDLHQLSIMSIHCHSQFYILEGKQFVEQSIYNNSMLRKRFHLIEKAKNANIIGIVVGTLAVSSYLDVLEKVKKLIKSSGKKYYVLSVGKLNVAKLANFMEIDVNVLIACPENSVVDSKVTISVYFYEEYYKPFITPFELSVALDTSIEWVGKFVTNFEQFLEIDSDLNGKDEENIDCADHEETKGQIVLKNREHQLIEIDQSHGVEEEIVPELYTLEIKEGRKGIPKTYDDENTF</sequence>
<dbReference type="Gene3D" id="3.40.50.11860">
    <property type="entry name" value="Diphthamide synthesis DPH1/DPH2 domain 3"/>
    <property type="match status" value="1"/>
</dbReference>
<evidence type="ECO:0000313" key="9">
    <source>
        <dbReference type="Proteomes" id="UP000030755"/>
    </source>
</evidence>
<dbReference type="SFLD" id="SFLDS00032">
    <property type="entry name" value="Radical_SAM_3-amino-3-carboxyp"/>
    <property type="match status" value="1"/>
</dbReference>
<dbReference type="NCBIfam" id="TIGR00322">
    <property type="entry name" value="diphth2_R"/>
    <property type="match status" value="1"/>
</dbReference>
<keyword evidence="7" id="KW-1133">Transmembrane helix</keyword>
<comment type="cofactor">
    <cofactor evidence="1">
        <name>[4Fe-4S] cluster</name>
        <dbReference type="ChEBI" id="CHEBI:49883"/>
    </cofactor>
</comment>
<dbReference type="GO" id="GO:0051536">
    <property type="term" value="F:iron-sulfur cluster binding"/>
    <property type="evidence" value="ECO:0007669"/>
    <property type="project" value="UniProtKB-KW"/>
</dbReference>
<dbReference type="FunFam" id="3.40.50.11860:FF:000001">
    <property type="entry name" value="2-(3-amino-3-carboxypropyl)histidine synthase subunit 2"/>
    <property type="match status" value="1"/>
</dbReference>
<evidence type="ECO:0000256" key="4">
    <source>
        <dbReference type="ARBA" id="ARBA00022723"/>
    </source>
</evidence>
<proteinExistence type="inferred from homology"/>
<accession>A0A075AZN1</accession>
<evidence type="ECO:0000256" key="7">
    <source>
        <dbReference type="SAM" id="Phobius"/>
    </source>
</evidence>
<name>A0A075AZN1_ROZAC</name>
<dbReference type="InterPro" id="IPR016435">
    <property type="entry name" value="DPH1/DPH2"/>
</dbReference>
<keyword evidence="9" id="KW-1185">Reference proteome</keyword>
<keyword evidence="5" id="KW-0408">Iron</keyword>
<keyword evidence="7" id="KW-0812">Transmembrane</keyword>
<dbReference type="PANTHER" id="PTHR10762">
    <property type="entry name" value="DIPHTHAMIDE BIOSYNTHESIS PROTEIN"/>
    <property type="match status" value="1"/>
</dbReference>
<evidence type="ECO:0000256" key="2">
    <source>
        <dbReference type="ARBA" id="ARBA00005156"/>
    </source>
</evidence>
<evidence type="ECO:0000313" key="8">
    <source>
        <dbReference type="EMBL" id="EPZ34132.1"/>
    </source>
</evidence>
<evidence type="ECO:0000256" key="3">
    <source>
        <dbReference type="ARBA" id="ARBA00006179"/>
    </source>
</evidence>
<dbReference type="GO" id="GO:0017183">
    <property type="term" value="P:protein histidyl modification to diphthamide"/>
    <property type="evidence" value="ECO:0007669"/>
    <property type="project" value="InterPro"/>
</dbReference>
<dbReference type="PANTHER" id="PTHR10762:SF2">
    <property type="entry name" value="2-(3-AMINO-3-CARBOXYPROPYL)HISTIDINE SYNTHASE SUBUNIT 2"/>
    <property type="match status" value="1"/>
</dbReference>
<gene>
    <name evidence="8" type="ORF">O9G_003731</name>
</gene>
<feature type="transmembrane region" description="Helical" evidence="7">
    <location>
        <begin position="12"/>
        <end position="33"/>
    </location>
</feature>
<dbReference type="STRING" id="988480.A0A075AZN1"/>
<reference evidence="8 9" key="1">
    <citation type="journal article" date="2013" name="Curr. Biol.">
        <title>Shared signatures of parasitism and phylogenomics unite Cryptomycota and microsporidia.</title>
        <authorList>
            <person name="James T.Y."/>
            <person name="Pelin A."/>
            <person name="Bonen L."/>
            <person name="Ahrendt S."/>
            <person name="Sain D."/>
            <person name="Corradi N."/>
            <person name="Stajich J.E."/>
        </authorList>
    </citation>
    <scope>NUCLEOTIDE SEQUENCE [LARGE SCALE GENOMIC DNA]</scope>
    <source>
        <strain evidence="8 9">CSF55</strain>
    </source>
</reference>
<evidence type="ECO:0000256" key="6">
    <source>
        <dbReference type="ARBA" id="ARBA00023014"/>
    </source>
</evidence>
<dbReference type="AlphaFoldDB" id="A0A075AZN1"/>
<comment type="similarity">
    <text evidence="3">Belongs to the DPH1/DPH2 family. DPH2 subfamily.</text>
</comment>
<dbReference type="Proteomes" id="UP000030755">
    <property type="component" value="Unassembled WGS sequence"/>
</dbReference>
<protein>
    <submittedName>
        <fullName evidence="8">Diphthamide synthesis DHP2, eukaryotic domain-containing protein</fullName>
    </submittedName>
</protein>